<proteinExistence type="predicted"/>
<dbReference type="EMBL" id="CP068393">
    <property type="protein sequence ID" value="QUC67780.1"/>
    <property type="molecule type" value="Genomic_DNA"/>
</dbReference>
<keyword evidence="2" id="KW-1185">Reference proteome</keyword>
<dbReference type="Proteomes" id="UP000682782">
    <property type="component" value="Chromosome"/>
</dbReference>
<organism evidence="1 2">
    <name type="scientific">Aristaeella hokkaidonensis</name>
    <dbReference type="NCBI Taxonomy" id="3046382"/>
    <lineage>
        <taxon>Bacteria</taxon>
        <taxon>Bacillati</taxon>
        <taxon>Bacillota</taxon>
        <taxon>Clostridia</taxon>
        <taxon>Eubacteriales</taxon>
        <taxon>Aristaeellaceae</taxon>
        <taxon>Aristaeella</taxon>
    </lineage>
</organism>
<evidence type="ECO:0000313" key="2">
    <source>
        <dbReference type="Proteomes" id="UP000682782"/>
    </source>
</evidence>
<gene>
    <name evidence="1" type="ORF">JYE49_03475</name>
</gene>
<name>A0AC61MXR5_9FIRM</name>
<protein>
    <submittedName>
        <fullName evidence="1">LCP family protein</fullName>
    </submittedName>
</protein>
<reference evidence="1" key="1">
    <citation type="submission" date="2021-01" db="EMBL/GenBank/DDBJ databases">
        <title>Complete genome sequence of Clostridiales bacterium R-7.</title>
        <authorList>
            <person name="Mahoney-Kurpe S.C."/>
            <person name="Palevich N."/>
            <person name="Koike S."/>
            <person name="Moon C.D."/>
            <person name="Attwood G.T."/>
        </authorList>
    </citation>
    <scope>NUCLEOTIDE SEQUENCE</scope>
    <source>
        <strain evidence="1">R-7</strain>
    </source>
</reference>
<accession>A0AC61MXR5</accession>
<sequence length="386" mass="44484">MRKLFALIMVLLLLPLPLVAAEESADLAVPTPTLTPEEWGKKKLPHERQPEHIEVVPMEELPPVVEGQHHYLLLCIDQWKRDPRPDNSKPPTLNGQRRDMYGNTDGIMLVTLDTRAHRIMLTSIIRDAIIRKIDSTEKEEKHGRINYVYNDMGPEALCQTISQHLGVRVEKYIMFTWRQLANIIDYLGGVQITLNTQSEIRKLQGVIWEGTVFDPNGNDLYNSGKHPTGVYTFKNPEGKVIDYHSDKIDKKTAGVSAVVYMRIRKDSSEGDLMRTQRARNVIQALSKKCKAMSWDEAQGLANNLLENNNKTNMNLNEIIEAAKYAYELRECTIEEMRIPHEDIARRPILFCEMLAQEINWPYCREAFQEYLQNSFLVADDEDDDDF</sequence>
<evidence type="ECO:0000313" key="1">
    <source>
        <dbReference type="EMBL" id="QUC67780.1"/>
    </source>
</evidence>